<dbReference type="InterPro" id="IPR002051">
    <property type="entry name" value="Haem_Oase"/>
</dbReference>
<dbReference type="Gene3D" id="1.20.910.10">
    <property type="entry name" value="Heme oxygenase-like"/>
    <property type="match status" value="1"/>
</dbReference>
<evidence type="ECO:0000256" key="1">
    <source>
        <dbReference type="ARBA" id="ARBA00022617"/>
    </source>
</evidence>
<dbReference type="GO" id="GO:0046872">
    <property type="term" value="F:metal ion binding"/>
    <property type="evidence" value="ECO:0007669"/>
    <property type="project" value="UniProtKB-KW"/>
</dbReference>
<evidence type="ECO:0000313" key="6">
    <source>
        <dbReference type="Proteomes" id="UP001055712"/>
    </source>
</evidence>
<dbReference type="PRINTS" id="PR00088">
    <property type="entry name" value="HAEMOXYGNASE"/>
</dbReference>
<keyword evidence="3" id="KW-0408">Iron</keyword>
<proteinExistence type="predicted"/>
<dbReference type="GO" id="GO:0004392">
    <property type="term" value="F:heme oxygenase (decyclizing) activity"/>
    <property type="evidence" value="ECO:0007669"/>
    <property type="project" value="InterPro"/>
</dbReference>
<keyword evidence="2" id="KW-0479">Metal-binding</keyword>
<organism evidence="5 6">
    <name type="scientific">Chlorella vulgaris</name>
    <name type="common">Green alga</name>
    <dbReference type="NCBI Taxonomy" id="3077"/>
    <lineage>
        <taxon>Eukaryota</taxon>
        <taxon>Viridiplantae</taxon>
        <taxon>Chlorophyta</taxon>
        <taxon>core chlorophytes</taxon>
        <taxon>Trebouxiophyceae</taxon>
        <taxon>Chlorellales</taxon>
        <taxon>Chlorellaceae</taxon>
        <taxon>Chlorella clade</taxon>
        <taxon>Chlorella</taxon>
    </lineage>
</organism>
<dbReference type="Proteomes" id="UP001055712">
    <property type="component" value="Unassembled WGS sequence"/>
</dbReference>
<dbReference type="InterPro" id="IPR016053">
    <property type="entry name" value="Haem_Oase-like"/>
</dbReference>
<dbReference type="InterPro" id="IPR016084">
    <property type="entry name" value="Haem_Oase-like_multi-hlx"/>
</dbReference>
<sequence>MAAPQANELRALGCAMRVPLMGHSCRLDWSAGCQHPTTGGLTARCHKAVLKRDMAAHDASTPPGLTERLIKNSAKAHSRSNALLLGKVAALFIDRELYGKAIGCFYLVFVELESALHKAMATDERVESMRDVLEPLWRVPAYEADLQFYLGPNWREQLVTSPAIEAYIARLRELSEKQPVLLLAHAFTQHMAGLSGGRILKRLARKHMKLPEDKGTAIFEFPGGLELKDAFKRQLDVVGAGLNGTELQAMLDEQLHAFAFNIAIMQEFKVGFLQQLAAPLRLLPPNYVAAASAVAVAVAVALVAWRWPA</sequence>
<reference evidence="5" key="2">
    <citation type="submission" date="2020-11" db="EMBL/GenBank/DDBJ databases">
        <authorList>
            <person name="Cecchin M."/>
            <person name="Marcolungo L."/>
            <person name="Rossato M."/>
            <person name="Girolomoni L."/>
            <person name="Cosentino E."/>
            <person name="Cuine S."/>
            <person name="Li-Beisson Y."/>
            <person name="Delledonne M."/>
            <person name="Ballottari M."/>
        </authorList>
    </citation>
    <scope>NUCLEOTIDE SEQUENCE</scope>
    <source>
        <strain evidence="5">211/11P</strain>
        <tissue evidence="5">Whole cell</tissue>
    </source>
</reference>
<feature type="transmembrane region" description="Helical" evidence="4">
    <location>
        <begin position="287"/>
        <end position="305"/>
    </location>
</feature>
<dbReference type="CDD" id="cd19165">
    <property type="entry name" value="HemeO"/>
    <property type="match status" value="1"/>
</dbReference>
<evidence type="ECO:0000313" key="5">
    <source>
        <dbReference type="EMBL" id="KAI3429775.1"/>
    </source>
</evidence>
<accession>A0A9D4YWU0</accession>
<dbReference type="GO" id="GO:0006788">
    <property type="term" value="P:heme oxidation"/>
    <property type="evidence" value="ECO:0007669"/>
    <property type="project" value="InterPro"/>
</dbReference>
<evidence type="ECO:0008006" key="7">
    <source>
        <dbReference type="Google" id="ProtNLM"/>
    </source>
</evidence>
<dbReference type="Pfam" id="PF01126">
    <property type="entry name" value="Heme_oxygenase"/>
    <property type="match status" value="1"/>
</dbReference>
<dbReference type="PANTHER" id="PTHR10720">
    <property type="entry name" value="HEME OXYGENASE"/>
    <property type="match status" value="1"/>
</dbReference>
<reference evidence="5" key="1">
    <citation type="journal article" date="2019" name="Plant J.">
        <title>Chlorella vulgaris genome assembly and annotation reveals the molecular basis for metabolic acclimation to high light conditions.</title>
        <authorList>
            <person name="Cecchin M."/>
            <person name="Marcolungo L."/>
            <person name="Rossato M."/>
            <person name="Girolomoni L."/>
            <person name="Cosentino E."/>
            <person name="Cuine S."/>
            <person name="Li-Beisson Y."/>
            <person name="Delledonne M."/>
            <person name="Ballottari M."/>
        </authorList>
    </citation>
    <scope>NUCLEOTIDE SEQUENCE</scope>
    <source>
        <strain evidence="5">211/11P</strain>
    </source>
</reference>
<dbReference type="PANTHER" id="PTHR10720:SF0">
    <property type="entry name" value="HEME OXYGENASE"/>
    <property type="match status" value="1"/>
</dbReference>
<gene>
    <name evidence="5" type="ORF">D9Q98_010088</name>
</gene>
<dbReference type="AlphaFoldDB" id="A0A9D4YWU0"/>
<evidence type="ECO:0000256" key="3">
    <source>
        <dbReference type="ARBA" id="ARBA00023004"/>
    </source>
</evidence>
<evidence type="ECO:0000256" key="4">
    <source>
        <dbReference type="SAM" id="Phobius"/>
    </source>
</evidence>
<dbReference type="SUPFAM" id="SSF48613">
    <property type="entry name" value="Heme oxygenase-like"/>
    <property type="match status" value="1"/>
</dbReference>
<protein>
    <recommendedName>
        <fullName evidence="7">Heme oxygenase</fullName>
    </recommendedName>
</protein>
<keyword evidence="6" id="KW-1185">Reference proteome</keyword>
<name>A0A9D4YWU0_CHLVU</name>
<dbReference type="EMBL" id="SIDB01000008">
    <property type="protein sequence ID" value="KAI3429775.1"/>
    <property type="molecule type" value="Genomic_DNA"/>
</dbReference>
<comment type="caution">
    <text evidence="5">The sequence shown here is derived from an EMBL/GenBank/DDBJ whole genome shotgun (WGS) entry which is preliminary data.</text>
</comment>
<keyword evidence="4" id="KW-0812">Transmembrane</keyword>
<keyword evidence="4" id="KW-1133">Transmembrane helix</keyword>
<keyword evidence="1" id="KW-0349">Heme</keyword>
<evidence type="ECO:0000256" key="2">
    <source>
        <dbReference type="ARBA" id="ARBA00022723"/>
    </source>
</evidence>
<keyword evidence="4" id="KW-0472">Membrane</keyword>
<dbReference type="OrthoDB" id="652091at2759"/>